<dbReference type="Gene3D" id="3.30.700.10">
    <property type="entry name" value="Glycoprotein, Type 4 Pilin"/>
    <property type="match status" value="1"/>
</dbReference>
<evidence type="ECO:0000256" key="1">
    <source>
        <dbReference type="SAM" id="Phobius"/>
    </source>
</evidence>
<keyword evidence="1" id="KW-0812">Transmembrane</keyword>
<dbReference type="EMBL" id="BPMT01000002">
    <property type="protein sequence ID" value="GIZ91592.1"/>
    <property type="molecule type" value="Genomic_DNA"/>
</dbReference>
<gene>
    <name evidence="2" type="ORF">KAM435_09280</name>
    <name evidence="3" type="ORF">KAM436_05600</name>
</gene>
<dbReference type="EMBL" id="BPMS01000002">
    <property type="protein sequence ID" value="GIZ87601.1"/>
    <property type="molecule type" value="Genomic_DNA"/>
</dbReference>
<evidence type="ECO:0000313" key="3">
    <source>
        <dbReference type="EMBL" id="GIZ91592.1"/>
    </source>
</evidence>
<dbReference type="PANTHER" id="PTHR30093">
    <property type="entry name" value="GENERAL SECRETION PATHWAY PROTEIN G"/>
    <property type="match status" value="1"/>
</dbReference>
<organism evidence="2 4">
    <name type="scientific">Aquipseudomonas alcaligenes</name>
    <name type="common">Pseudomonas alcaligenes</name>
    <dbReference type="NCBI Taxonomy" id="43263"/>
    <lineage>
        <taxon>Bacteria</taxon>
        <taxon>Pseudomonadati</taxon>
        <taxon>Pseudomonadota</taxon>
        <taxon>Gammaproteobacteria</taxon>
        <taxon>Pseudomonadales</taxon>
        <taxon>Pseudomonadaceae</taxon>
        <taxon>Aquipseudomonas</taxon>
    </lineage>
</organism>
<dbReference type="PANTHER" id="PTHR30093:SF7">
    <property type="entry name" value="MSHA MAJOR PILIN SUBUNIT MSHA"/>
    <property type="match status" value="1"/>
</dbReference>
<dbReference type="Proteomes" id="UP000887228">
    <property type="component" value="Unassembled WGS sequence"/>
</dbReference>
<dbReference type="RefSeq" id="WP_203789032.1">
    <property type="nucleotide sequence ID" value="NZ_AP024354.1"/>
</dbReference>
<accession>A0AA37FKD4</accession>
<evidence type="ECO:0000313" key="4">
    <source>
        <dbReference type="Proteomes" id="UP000887212"/>
    </source>
</evidence>
<evidence type="ECO:0000313" key="5">
    <source>
        <dbReference type="Proteomes" id="UP000887228"/>
    </source>
</evidence>
<evidence type="ECO:0000313" key="2">
    <source>
        <dbReference type="EMBL" id="GIZ87601.1"/>
    </source>
</evidence>
<name>A0AA37FKD4_AQUAC</name>
<dbReference type="NCBIfam" id="TIGR02532">
    <property type="entry name" value="IV_pilin_GFxxxE"/>
    <property type="match status" value="1"/>
</dbReference>
<proteinExistence type="predicted"/>
<evidence type="ECO:0008006" key="6">
    <source>
        <dbReference type="Google" id="ProtNLM"/>
    </source>
</evidence>
<dbReference type="Proteomes" id="UP000887212">
    <property type="component" value="Unassembled WGS sequence"/>
</dbReference>
<dbReference type="PROSITE" id="PS00409">
    <property type="entry name" value="PROKAR_NTER_METHYL"/>
    <property type="match status" value="1"/>
</dbReference>
<dbReference type="InterPro" id="IPR045584">
    <property type="entry name" value="Pilin-like"/>
</dbReference>
<comment type="caution">
    <text evidence="2">The sequence shown here is derived from an EMBL/GenBank/DDBJ whole genome shotgun (WGS) entry which is preliminary data.</text>
</comment>
<dbReference type="Pfam" id="PF07963">
    <property type="entry name" value="N_methyl"/>
    <property type="match status" value="1"/>
</dbReference>
<feature type="transmembrane region" description="Helical" evidence="1">
    <location>
        <begin position="7"/>
        <end position="27"/>
    </location>
</feature>
<dbReference type="InterPro" id="IPR012902">
    <property type="entry name" value="N_methyl_site"/>
</dbReference>
<dbReference type="SUPFAM" id="SSF54523">
    <property type="entry name" value="Pili subunits"/>
    <property type="match status" value="1"/>
</dbReference>
<keyword evidence="1" id="KW-0472">Membrane</keyword>
<reference evidence="2 5" key="1">
    <citation type="submission" date="2021-07" db="EMBL/GenBank/DDBJ databases">
        <title>Whole genome sequencing of carbapenem-resistant Pseudomonas spp. isolated in Japan.</title>
        <authorList>
            <person name="Suzuki M."/>
            <person name="Maehana S."/>
            <person name="Kitasato H."/>
        </authorList>
    </citation>
    <scope>NUCLEOTIDE SEQUENCE</scope>
    <source>
        <strain evidence="2">KAM435</strain>
        <strain evidence="3 5">KAM436</strain>
    </source>
</reference>
<protein>
    <recommendedName>
        <fullName evidence="6">MSHA pilin protein MshA</fullName>
    </recommendedName>
</protein>
<dbReference type="AlphaFoldDB" id="A0AA37FKD4"/>
<sequence>MKKQQGFTLIELIMVIVILGILAAFAIPKFANLGADARRSTMQGVEGAMKSASAISHAAWLANGTNPASVTLEGASVAMFNGYPSPAGIVVAANITGGAAATDAGDFIVLTNATTTTVRAKGATTPASCQVVYTRSAAANTPPVITSTLTNCN</sequence>
<keyword evidence="1" id="KW-1133">Transmembrane helix</keyword>